<sequence>MTGTKLVMGASGFLGSHVTRKLVDRGDDVRVWIRESSSTVAFDDLQVERRYGDLGDQVALREAMRGAETVFYCIVDTRAWLRDPTPLFATNVEALRGVLDVAVEVGVPKFVFCSTVGTIGIAEDGPAHEELPHNWRHLGGPYIESRLQAEELVLACQRDRGLPAVVLNVGTTYGPRDHVPTPHGKLVRAAARGKMPAYVRGASMEVVGVEDAATAFLLAEETGRIGERYIVSESYLPIKELFAIAADEGGVRPPRIGIPMPVMRVIGAVGGAVSRLRGTDSVVTPTSVRLMHIQSALEHSKATRELGWVPAPTEQAIRAGVRWFLDEDRGTSA</sequence>
<name>A0ABZ0ZPV3_9ACTN</name>
<dbReference type="EMBL" id="CP141059">
    <property type="protein sequence ID" value="WQQ25864.1"/>
    <property type="molecule type" value="Genomic_DNA"/>
</dbReference>
<dbReference type="Pfam" id="PF01370">
    <property type="entry name" value="Epimerase"/>
    <property type="match status" value="1"/>
</dbReference>
<dbReference type="PANTHER" id="PTHR48079">
    <property type="entry name" value="PROTEIN YEEZ"/>
    <property type="match status" value="1"/>
</dbReference>
<dbReference type="Proteomes" id="UP001327225">
    <property type="component" value="Chromosome"/>
</dbReference>
<protein>
    <submittedName>
        <fullName evidence="2">NAD-dependent epimerase/dehydratase family protein</fullName>
    </submittedName>
</protein>
<dbReference type="InterPro" id="IPR051783">
    <property type="entry name" value="NAD(P)-dependent_oxidoreduct"/>
</dbReference>
<dbReference type="PANTHER" id="PTHR48079:SF6">
    <property type="entry name" value="NAD(P)-BINDING DOMAIN-CONTAINING PROTEIN-RELATED"/>
    <property type="match status" value="1"/>
</dbReference>
<dbReference type="InterPro" id="IPR001509">
    <property type="entry name" value="Epimerase_deHydtase"/>
</dbReference>
<gene>
    <name evidence="2" type="ORF">SHK19_18090</name>
</gene>
<reference evidence="3" key="1">
    <citation type="submission" date="2023-12" db="EMBL/GenBank/DDBJ databases">
        <title>Novel species in genus Nocardioides.</title>
        <authorList>
            <person name="Zhou H."/>
        </authorList>
    </citation>
    <scope>NUCLEOTIDE SEQUENCE [LARGE SCALE GENOMIC DNA]</scope>
    <source>
        <strain evidence="3">HM61</strain>
    </source>
</reference>
<evidence type="ECO:0000259" key="1">
    <source>
        <dbReference type="Pfam" id="PF01370"/>
    </source>
</evidence>
<evidence type="ECO:0000313" key="3">
    <source>
        <dbReference type="Proteomes" id="UP001327225"/>
    </source>
</evidence>
<organism evidence="2 3">
    <name type="scientific">Nocardioides bizhenqiangii</name>
    <dbReference type="NCBI Taxonomy" id="3095076"/>
    <lineage>
        <taxon>Bacteria</taxon>
        <taxon>Bacillati</taxon>
        <taxon>Actinomycetota</taxon>
        <taxon>Actinomycetes</taxon>
        <taxon>Propionibacteriales</taxon>
        <taxon>Nocardioidaceae</taxon>
        <taxon>Nocardioides</taxon>
    </lineage>
</organism>
<dbReference type="InterPro" id="IPR036291">
    <property type="entry name" value="NAD(P)-bd_dom_sf"/>
</dbReference>
<feature type="domain" description="NAD-dependent epimerase/dehydratase" evidence="1">
    <location>
        <begin position="6"/>
        <end position="230"/>
    </location>
</feature>
<dbReference type="RefSeq" id="WP_322937064.1">
    <property type="nucleotide sequence ID" value="NZ_CP141059.1"/>
</dbReference>
<accession>A0ABZ0ZPV3</accession>
<keyword evidence="3" id="KW-1185">Reference proteome</keyword>
<dbReference type="Gene3D" id="3.40.50.720">
    <property type="entry name" value="NAD(P)-binding Rossmann-like Domain"/>
    <property type="match status" value="1"/>
</dbReference>
<evidence type="ECO:0000313" key="2">
    <source>
        <dbReference type="EMBL" id="WQQ25864.1"/>
    </source>
</evidence>
<dbReference type="SUPFAM" id="SSF51735">
    <property type="entry name" value="NAD(P)-binding Rossmann-fold domains"/>
    <property type="match status" value="1"/>
</dbReference>
<proteinExistence type="predicted"/>